<dbReference type="Pfam" id="PF00754">
    <property type="entry name" value="F5_F8_type_C"/>
    <property type="match status" value="1"/>
</dbReference>
<sequence length="222" mass="25205">MEVIISICINGEFSMKLFHLILVLVFSLPLYSENLSVIANSDMRKGEQIDVPQLMDGDLETSWSETFNKKMQIFIVLSQAETINSLGIIWGDEFAEEIELELKTRGGWKGPEKIKGKQNAKASYFDMDKKRSSKYIRITLKTDKGPKLITIKELKINGETSILSAVKSDVPNKTVETEIEEPKPAQAIKPKDESKNELDSDKEQDSPEQPIQIEKVRKKVFI</sequence>
<feature type="domain" description="F5/8 type C" evidence="2">
    <location>
        <begin position="45"/>
        <end position="149"/>
    </location>
</feature>
<keyword evidence="4" id="KW-1185">Reference proteome</keyword>
<dbReference type="Gene3D" id="2.60.120.260">
    <property type="entry name" value="Galactose-binding domain-like"/>
    <property type="match status" value="1"/>
</dbReference>
<evidence type="ECO:0000256" key="1">
    <source>
        <dbReference type="SAM" id="MobiDB-lite"/>
    </source>
</evidence>
<feature type="compositionally biased region" description="Basic and acidic residues" evidence="1">
    <location>
        <begin position="189"/>
        <end position="205"/>
    </location>
</feature>
<proteinExistence type="predicted"/>
<evidence type="ECO:0000313" key="4">
    <source>
        <dbReference type="Proteomes" id="UP001214250"/>
    </source>
</evidence>
<reference evidence="3 4" key="1">
    <citation type="submission" date="2023-02" db="EMBL/GenBank/DDBJ databases">
        <title>Genome sequence of Lentisphaera profundi SAORIC-696.</title>
        <authorList>
            <person name="Kim e."/>
            <person name="Cho J.-C."/>
            <person name="Choi A."/>
            <person name="Kang I."/>
        </authorList>
    </citation>
    <scope>NUCLEOTIDE SEQUENCE [LARGE SCALE GENOMIC DNA]</scope>
    <source>
        <strain evidence="3 4">SAORIC-696</strain>
    </source>
</reference>
<evidence type="ECO:0000313" key="3">
    <source>
        <dbReference type="EMBL" id="WDE99444.1"/>
    </source>
</evidence>
<dbReference type="InterPro" id="IPR008979">
    <property type="entry name" value="Galactose-bd-like_sf"/>
</dbReference>
<gene>
    <name evidence="3" type="ORF">PQO03_16525</name>
</gene>
<accession>A0ABY7W383</accession>
<protein>
    <submittedName>
        <fullName evidence="3">Discoidin domain-containing protein</fullName>
    </submittedName>
</protein>
<name>A0ABY7W383_9BACT</name>
<feature type="region of interest" description="Disordered" evidence="1">
    <location>
        <begin position="171"/>
        <end position="222"/>
    </location>
</feature>
<dbReference type="SUPFAM" id="SSF49785">
    <property type="entry name" value="Galactose-binding domain-like"/>
    <property type="match status" value="1"/>
</dbReference>
<dbReference type="Proteomes" id="UP001214250">
    <property type="component" value="Chromosome 2"/>
</dbReference>
<organism evidence="3 4">
    <name type="scientific">Lentisphaera profundi</name>
    <dbReference type="NCBI Taxonomy" id="1658616"/>
    <lineage>
        <taxon>Bacteria</taxon>
        <taxon>Pseudomonadati</taxon>
        <taxon>Lentisphaerota</taxon>
        <taxon>Lentisphaeria</taxon>
        <taxon>Lentisphaerales</taxon>
        <taxon>Lentisphaeraceae</taxon>
        <taxon>Lentisphaera</taxon>
    </lineage>
</organism>
<dbReference type="EMBL" id="CP117812">
    <property type="protein sequence ID" value="WDE99444.1"/>
    <property type="molecule type" value="Genomic_DNA"/>
</dbReference>
<evidence type="ECO:0000259" key="2">
    <source>
        <dbReference type="Pfam" id="PF00754"/>
    </source>
</evidence>
<dbReference type="InterPro" id="IPR000421">
    <property type="entry name" value="FA58C"/>
</dbReference>
<dbReference type="RefSeq" id="WP_274154299.1">
    <property type="nucleotide sequence ID" value="NZ_CP117812.1"/>
</dbReference>